<dbReference type="RefSeq" id="WP_152767940.1">
    <property type="nucleotide sequence ID" value="NZ_WHNP01000110.1"/>
</dbReference>
<comment type="caution">
    <text evidence="2">The sequence shown here is derived from an EMBL/GenBank/DDBJ whole genome shotgun (WGS) entry which is preliminary data.</text>
</comment>
<protein>
    <submittedName>
        <fullName evidence="2">FAD-dependent oxidoreductase</fullName>
    </submittedName>
</protein>
<proteinExistence type="predicted"/>
<evidence type="ECO:0000259" key="1">
    <source>
        <dbReference type="Pfam" id="PF01593"/>
    </source>
</evidence>
<reference evidence="2 3" key="1">
    <citation type="submission" date="2019-10" db="EMBL/GenBank/DDBJ databases">
        <title>Paraburkholderia sp. isolated from nodules of Mimosa pudica from Brazilian Atlantic Forest soils.</title>
        <authorList>
            <person name="Paulitsch F."/>
            <person name="Hungria M."/>
            <person name="Dall'Agnol R."/>
        </authorList>
    </citation>
    <scope>NUCLEOTIDE SEQUENCE [LARGE SCALE GENOMIC DNA]</scope>
    <source>
        <strain evidence="2 3">CNPSo 3157</strain>
    </source>
</reference>
<dbReference type="InterPro" id="IPR036188">
    <property type="entry name" value="FAD/NAD-bd_sf"/>
</dbReference>
<dbReference type="AlphaFoldDB" id="A0A7X1TLF4"/>
<dbReference type="PRINTS" id="PR00419">
    <property type="entry name" value="ADXRDTASE"/>
</dbReference>
<accession>A0A7X1TLF4</accession>
<dbReference type="InterPro" id="IPR045892">
    <property type="entry name" value="CrtISO-like"/>
</dbReference>
<dbReference type="Gene3D" id="3.50.50.60">
    <property type="entry name" value="FAD/NAD(P)-binding domain"/>
    <property type="match status" value="2"/>
</dbReference>
<gene>
    <name evidence="2" type="ORF">GCT13_43575</name>
</gene>
<dbReference type="EMBL" id="WHNP01000110">
    <property type="protein sequence ID" value="MPW23443.1"/>
    <property type="molecule type" value="Genomic_DNA"/>
</dbReference>
<dbReference type="PANTHER" id="PTHR46313:SF3">
    <property type="entry name" value="PROLYCOPENE ISOMERASE, CHLOROPLASTIC"/>
    <property type="match status" value="1"/>
</dbReference>
<dbReference type="Proteomes" id="UP000484381">
    <property type="component" value="Unassembled WGS sequence"/>
</dbReference>
<organism evidence="2 3">
    <name type="scientific">Paraburkholderia franconis</name>
    <dbReference type="NCBI Taxonomy" id="2654983"/>
    <lineage>
        <taxon>Bacteria</taxon>
        <taxon>Pseudomonadati</taxon>
        <taxon>Pseudomonadota</taxon>
        <taxon>Betaproteobacteria</taxon>
        <taxon>Burkholderiales</taxon>
        <taxon>Burkholderiaceae</taxon>
        <taxon>Paraburkholderia</taxon>
    </lineage>
</organism>
<name>A0A7X1TLF4_9BURK</name>
<dbReference type="Pfam" id="PF01593">
    <property type="entry name" value="Amino_oxidase"/>
    <property type="match status" value="1"/>
</dbReference>
<dbReference type="GO" id="GO:0016491">
    <property type="term" value="F:oxidoreductase activity"/>
    <property type="evidence" value="ECO:0007669"/>
    <property type="project" value="InterPro"/>
</dbReference>
<dbReference type="PANTHER" id="PTHR46313">
    <property type="match status" value="1"/>
</dbReference>
<dbReference type="SUPFAM" id="SSF51905">
    <property type="entry name" value="FAD/NAD(P)-binding domain"/>
    <property type="match status" value="1"/>
</dbReference>
<dbReference type="InterPro" id="IPR002937">
    <property type="entry name" value="Amino_oxidase"/>
</dbReference>
<keyword evidence="3" id="KW-1185">Reference proteome</keyword>
<sequence>MNPIPRKVVIIGAGIAGLCAAVHARKCGYAVTVLEQHERPGGLATSWQRGAYTFEACLHWLLGSSPHDPLHALWREVFDIDRLHFVYPEEWMRVESEDGKRLSIYSNLDRLEAELLQHAPQDEAQIRQFLHAVRSLSHCPLPSLSGDWQDRLATGLQLLPRVPLLHSLSHITSEAYGKRFSDPLLRGFFGERENAQLAVIALAFALAWTSNRNAGYPTGGSQAVIGPIAQNLQQLGGVLRTCASVKQILVEDNTAVGVRLDDGERIDADWVVSAADGHTTVYDMLDGRYVGPRVEHVYRTYKPFPSFLQVSLGVARDLSQQCGYVMRLLDQPLTVDPQTALHQIAFRLFHYDPTFAPAGKTAVTCTLPTRNVEYWSELSEHEPQGYEAEKQRVADSVIAIFDEHMPGVRDAIEVVDVSTPATVVRCTRNWRGSMEGWLLTPQTGVRPLPSTLPGLRQFLMIGQWVMPGGGLPSGLITARRAVRRMCRQDGMAFVPDEHENSSNAAAGFPT</sequence>
<evidence type="ECO:0000313" key="3">
    <source>
        <dbReference type="Proteomes" id="UP000484381"/>
    </source>
</evidence>
<dbReference type="GO" id="GO:0016116">
    <property type="term" value="P:carotenoid metabolic process"/>
    <property type="evidence" value="ECO:0007669"/>
    <property type="project" value="InterPro"/>
</dbReference>
<evidence type="ECO:0000313" key="2">
    <source>
        <dbReference type="EMBL" id="MPW23443.1"/>
    </source>
</evidence>
<feature type="domain" description="Amine oxidase" evidence="1">
    <location>
        <begin position="15"/>
        <end position="485"/>
    </location>
</feature>